<proteinExistence type="predicted"/>
<accession>A0A225DWR2</accession>
<organism evidence="1 2">
    <name type="scientific">Fimbriiglobus ruber</name>
    <dbReference type="NCBI Taxonomy" id="1908690"/>
    <lineage>
        <taxon>Bacteria</taxon>
        <taxon>Pseudomonadati</taxon>
        <taxon>Planctomycetota</taxon>
        <taxon>Planctomycetia</taxon>
        <taxon>Gemmatales</taxon>
        <taxon>Gemmataceae</taxon>
        <taxon>Fimbriiglobus</taxon>
    </lineage>
</organism>
<name>A0A225DWR2_9BACT</name>
<protein>
    <submittedName>
        <fullName evidence="1">Uncharacterized protein</fullName>
    </submittedName>
</protein>
<evidence type="ECO:0000313" key="2">
    <source>
        <dbReference type="Proteomes" id="UP000214646"/>
    </source>
</evidence>
<gene>
    <name evidence="1" type="ORF">FRUB_02122</name>
</gene>
<dbReference type="RefSeq" id="WP_088253471.1">
    <property type="nucleotide sequence ID" value="NZ_NIDE01000002.1"/>
</dbReference>
<dbReference type="EMBL" id="NIDE01000002">
    <property type="protein sequence ID" value="OWK45791.1"/>
    <property type="molecule type" value="Genomic_DNA"/>
</dbReference>
<comment type="caution">
    <text evidence="1">The sequence shown here is derived from an EMBL/GenBank/DDBJ whole genome shotgun (WGS) entry which is preliminary data.</text>
</comment>
<evidence type="ECO:0000313" key="1">
    <source>
        <dbReference type="EMBL" id="OWK45791.1"/>
    </source>
</evidence>
<dbReference type="Proteomes" id="UP000214646">
    <property type="component" value="Unassembled WGS sequence"/>
</dbReference>
<dbReference type="AlphaFoldDB" id="A0A225DWR2"/>
<keyword evidence="2" id="KW-1185">Reference proteome</keyword>
<sequence>MSALSPAEQAKARASAPWLYAKTLSPDDPAFKYFYPKVQIDDQGRMFVGLAATPALKLLQMKQALTAGNIRTGNAFHNKQTWDTVREDYYRFPESDEARAVWFGKYGEKADLTAERPYYPAHAIRSDDATNVMMVTGGLAGLRAPATLAGVSRAVAVDAGWNIGLEVASHQAEKHLGRDGALAAHVAVLATLLARRALMPRASWARPPAAMEPRKAGAVALQASEFDPRVAVYRHQPGPPPLDPEMAVVNQRLEAMKTILSDEVDRLKTLKDTGKISKEEYIRLNNIGKHTCAEAAIEAERAAAGHEPRPVDVNNARQLDSREIRRRVDGDASYKYTGNPADLHEELARALPQKESRAIVVINRTDTKAGHVFNVENINDRIWLFEAHDGIAIPLHGQPADVVGVQALYPLGNIGGYDVIITHSDVRR</sequence>
<reference evidence="2" key="1">
    <citation type="submission" date="2017-06" db="EMBL/GenBank/DDBJ databases">
        <title>Genome analysis of Fimbriiglobus ruber SP5, the first member of the order Planctomycetales with confirmed chitinolytic capability.</title>
        <authorList>
            <person name="Ravin N.V."/>
            <person name="Rakitin A.L."/>
            <person name="Ivanova A.A."/>
            <person name="Beletsky A.V."/>
            <person name="Kulichevskaya I.S."/>
            <person name="Mardanov A.V."/>
            <person name="Dedysh S.N."/>
        </authorList>
    </citation>
    <scope>NUCLEOTIDE SEQUENCE [LARGE SCALE GENOMIC DNA]</scope>
    <source>
        <strain evidence="2">SP5</strain>
    </source>
</reference>